<evidence type="ECO:0000313" key="4">
    <source>
        <dbReference type="EMBL" id="CAK9252907.1"/>
    </source>
</evidence>
<sequence>MSMMFGGSKKTSQPIIITVDGKVIECDGPVNLRKQLMANKIDVYPLKAKITGLLLHINTFSSNDDACSGNCGGAGICGTCAVKVLSGAANLNPPSTNEKNTLRGRPADLRLSCCAKVNGPITIQTKP</sequence>
<keyword evidence="1" id="KW-0001">2Fe-2S</keyword>
<dbReference type="InterPro" id="IPR012675">
    <property type="entry name" value="Beta-grasp_dom_sf"/>
</dbReference>
<keyword evidence="1" id="KW-0408">Iron</keyword>
<dbReference type="Pfam" id="PF00111">
    <property type="entry name" value="Fer2"/>
    <property type="match status" value="1"/>
</dbReference>
<accession>A0ABP0VEL5</accession>
<dbReference type="InterPro" id="IPR036010">
    <property type="entry name" value="2Fe-2S_ferredoxin-like_sf"/>
</dbReference>
<keyword evidence="1" id="KW-0479">Metal-binding</keyword>
<feature type="domain" description="2Fe-2S ferredoxin-type" evidence="3">
    <location>
        <begin position="70"/>
        <end position="117"/>
    </location>
</feature>
<organism evidence="4 5">
    <name type="scientific">Sphagnum jensenii</name>
    <dbReference type="NCBI Taxonomy" id="128206"/>
    <lineage>
        <taxon>Eukaryota</taxon>
        <taxon>Viridiplantae</taxon>
        <taxon>Streptophyta</taxon>
        <taxon>Embryophyta</taxon>
        <taxon>Bryophyta</taxon>
        <taxon>Sphagnophytina</taxon>
        <taxon>Sphagnopsida</taxon>
        <taxon>Sphagnales</taxon>
        <taxon>Sphagnaceae</taxon>
        <taxon>Sphagnum</taxon>
    </lineage>
</organism>
<dbReference type="InterPro" id="IPR001041">
    <property type="entry name" value="2Fe-2S_ferredoxin-type"/>
</dbReference>
<keyword evidence="5" id="KW-1185">Reference proteome</keyword>
<evidence type="ECO:0000313" key="5">
    <source>
        <dbReference type="Proteomes" id="UP001497444"/>
    </source>
</evidence>
<dbReference type="Proteomes" id="UP001497444">
    <property type="component" value="Unassembled WGS sequence"/>
</dbReference>
<comment type="caution">
    <text evidence="4">The sequence shown here is derived from an EMBL/GenBank/DDBJ whole genome shotgun (WGS) entry which is preliminary data.</text>
</comment>
<dbReference type="SUPFAM" id="SSF54292">
    <property type="entry name" value="2Fe-2S ferredoxin-like"/>
    <property type="match status" value="1"/>
</dbReference>
<evidence type="ECO:0000256" key="2">
    <source>
        <dbReference type="ARBA" id="ARBA00023014"/>
    </source>
</evidence>
<proteinExistence type="predicted"/>
<evidence type="ECO:0000256" key="1">
    <source>
        <dbReference type="ARBA" id="ARBA00022714"/>
    </source>
</evidence>
<reference evidence="4" key="1">
    <citation type="submission" date="2024-02" db="EMBL/GenBank/DDBJ databases">
        <authorList>
            <consortium name="ELIXIR-Norway"/>
            <consortium name="Elixir Norway"/>
        </authorList>
    </citation>
    <scope>NUCLEOTIDE SEQUENCE</scope>
</reference>
<keyword evidence="2" id="KW-0411">Iron-sulfur</keyword>
<gene>
    <name evidence="4" type="ORF">CSSPJE1EN1_LOCUS28285</name>
</gene>
<dbReference type="CDD" id="cd00207">
    <property type="entry name" value="fer2"/>
    <property type="match status" value="1"/>
</dbReference>
<dbReference type="EMBL" id="CAXAQS010000729">
    <property type="protein sequence ID" value="CAK9252907.1"/>
    <property type="molecule type" value="Genomic_DNA"/>
</dbReference>
<evidence type="ECO:0000259" key="3">
    <source>
        <dbReference type="Pfam" id="PF00111"/>
    </source>
</evidence>
<dbReference type="Gene3D" id="3.10.20.30">
    <property type="match status" value="1"/>
</dbReference>
<name>A0ABP0VEL5_9BRYO</name>
<protein>
    <recommendedName>
        <fullName evidence="3">2Fe-2S ferredoxin-type domain-containing protein</fullName>
    </recommendedName>
</protein>